<evidence type="ECO:0008006" key="3">
    <source>
        <dbReference type="Google" id="ProtNLM"/>
    </source>
</evidence>
<dbReference type="InterPro" id="IPR027417">
    <property type="entry name" value="P-loop_NTPase"/>
</dbReference>
<dbReference type="SUPFAM" id="SSF53795">
    <property type="entry name" value="PEP carboxykinase-like"/>
    <property type="match status" value="1"/>
</dbReference>
<dbReference type="Proteomes" id="UP000501891">
    <property type="component" value="Chromosome"/>
</dbReference>
<evidence type="ECO:0000313" key="2">
    <source>
        <dbReference type="Proteomes" id="UP000501891"/>
    </source>
</evidence>
<dbReference type="AlphaFoldDB" id="A0A858R8C7"/>
<sequence length="313" mass="32808">MRHYHFSGLTVASALDLSELASVPAPPGGADASVLLGEVPDIPDSDPAQSYVQFTDAGLLLTVPDVARFLVSGGRTITVQPIGRADPAAVRLYLLGSAFGALYHQRGLLPLHAGSVEIDGMAIGFVGESGAGKTTMSAWMAARGYRLVSDDVCVTRPRPGRPPLAFPAYPRAKLCLDALAALGPAFGEEAVAAAELLPEMDKADLRVPLSAARDGLPLVAIYALEVAPDGTAPRLEPVPPAEALRVLLANTYRGHFVRGAAEQARRFAVCGEAARHVAVRRLVRPKSFDLLPAVAELVERDVARLGATATVDA</sequence>
<reference evidence="1" key="1">
    <citation type="submission" date="2020-04" db="EMBL/GenBank/DDBJ databases">
        <title>A desert anoxygenic phototrophic bacterium fixes CO2 using RubisCO under aerobic conditions.</title>
        <authorList>
            <person name="Tang K."/>
        </authorList>
    </citation>
    <scope>NUCLEOTIDE SEQUENCE [LARGE SCALE GENOMIC DNA]</scope>
    <source>
        <strain evidence="1">MIMtkB3</strain>
    </source>
</reference>
<dbReference type="KEGG" id="acru:HHL28_09390"/>
<protein>
    <recommendedName>
        <fullName evidence="3">HPr kinase/phosphorylase C-terminal domain-containing protein</fullName>
    </recommendedName>
</protein>
<dbReference type="EMBL" id="CP051775">
    <property type="protein sequence ID" value="QJE73276.1"/>
    <property type="molecule type" value="Genomic_DNA"/>
</dbReference>
<dbReference type="Gene3D" id="3.40.50.300">
    <property type="entry name" value="P-loop containing nucleotide triphosphate hydrolases"/>
    <property type="match status" value="1"/>
</dbReference>
<proteinExistence type="predicted"/>
<evidence type="ECO:0000313" key="1">
    <source>
        <dbReference type="EMBL" id="QJE73276.1"/>
    </source>
</evidence>
<gene>
    <name evidence="1" type="ORF">HHL28_09390</name>
</gene>
<name>A0A858R8C7_9PROT</name>
<organism evidence="1 2">
    <name type="scientific">Aerophototrophica crusticola</name>
    <dbReference type="NCBI Taxonomy" id="1709002"/>
    <lineage>
        <taxon>Bacteria</taxon>
        <taxon>Pseudomonadati</taxon>
        <taxon>Pseudomonadota</taxon>
        <taxon>Alphaproteobacteria</taxon>
        <taxon>Rhodospirillales</taxon>
        <taxon>Rhodospirillaceae</taxon>
        <taxon>Aerophototrophica</taxon>
    </lineage>
</organism>
<keyword evidence="2" id="KW-1185">Reference proteome</keyword>
<accession>A0A858R8C7</accession>